<evidence type="ECO:0000256" key="1">
    <source>
        <dbReference type="SAM" id="MobiDB-lite"/>
    </source>
</evidence>
<dbReference type="RefSeq" id="WP_057944542.1">
    <property type="nucleotide sequence ID" value="NZ_CP011131.1"/>
</dbReference>
<accession>A0ABY3X8V4</accession>
<evidence type="ECO:0008006" key="5">
    <source>
        <dbReference type="Google" id="ProtNLM"/>
    </source>
</evidence>
<organism evidence="3 4">
    <name type="scientific">Lysobacter gummosus</name>
    <dbReference type="NCBI Taxonomy" id="262324"/>
    <lineage>
        <taxon>Bacteria</taxon>
        <taxon>Pseudomonadati</taxon>
        <taxon>Pseudomonadota</taxon>
        <taxon>Gammaproteobacteria</taxon>
        <taxon>Lysobacterales</taxon>
        <taxon>Lysobacteraceae</taxon>
        <taxon>Lysobacter</taxon>
    </lineage>
</organism>
<sequence>MNRLCYPILASLLLLSGQAMAGNDFCDNALGTDPVPPDPNGGGCEVKLMAPSPSAGVDGWGTDPHLLRLRDMPFNQSLYAALSSSGVAIATPEHLQIDFTVRSASLGSSSVSDTEAALVEWSFESQDKSNAGRMLALSLRREGRDLVLNMDWVIPPGRGWSSSTQPGIEPLLLDNQRIKLGEMLPDSAQFARLPWLYLKRDGRSVLVGLRDSDKPVVARFELPEGQWRPIRLRNGLLRDAQMFEGMKVHLSWPPEFRDVDVDARFDPGEAPVDPPESPQPMAVQ</sequence>
<feature type="signal peptide" evidence="2">
    <location>
        <begin position="1"/>
        <end position="21"/>
    </location>
</feature>
<feature type="region of interest" description="Disordered" evidence="1">
    <location>
        <begin position="261"/>
        <end position="284"/>
    </location>
</feature>
<keyword evidence="4" id="KW-1185">Reference proteome</keyword>
<keyword evidence="2" id="KW-0732">Signal</keyword>
<proteinExistence type="predicted"/>
<dbReference type="Proteomes" id="UP000829194">
    <property type="component" value="Chromosome"/>
</dbReference>
<evidence type="ECO:0000313" key="4">
    <source>
        <dbReference type="Proteomes" id="UP000829194"/>
    </source>
</evidence>
<protein>
    <recommendedName>
        <fullName evidence="5">Secreted protein</fullName>
    </recommendedName>
</protein>
<feature type="chain" id="PRO_5046249841" description="Secreted protein" evidence="2">
    <location>
        <begin position="22"/>
        <end position="284"/>
    </location>
</feature>
<gene>
    <name evidence="3" type="ORF">MOV92_21555</name>
</gene>
<dbReference type="EMBL" id="CP093547">
    <property type="protein sequence ID" value="UNP29023.1"/>
    <property type="molecule type" value="Genomic_DNA"/>
</dbReference>
<reference evidence="3 4" key="1">
    <citation type="submission" date="2022-03" db="EMBL/GenBank/DDBJ databases">
        <title>Complete genome sequence of Lysobacter capsici VKM B-2533 and Lysobacter gummosus 10.1.1, promising sources of lytic agents.</title>
        <authorList>
            <person name="Tarlachkov S.V."/>
            <person name="Kudryakova I.V."/>
            <person name="Afoshin A.S."/>
            <person name="Leontyevskaya E.A."/>
            <person name="Leontyevskaya N.V."/>
        </authorList>
    </citation>
    <scope>NUCLEOTIDE SEQUENCE [LARGE SCALE GENOMIC DNA]</scope>
    <source>
        <strain evidence="3 4">10.1.1</strain>
    </source>
</reference>
<evidence type="ECO:0000256" key="2">
    <source>
        <dbReference type="SAM" id="SignalP"/>
    </source>
</evidence>
<name>A0ABY3X8V4_9GAMM</name>
<evidence type="ECO:0000313" key="3">
    <source>
        <dbReference type="EMBL" id="UNP29023.1"/>
    </source>
</evidence>